<gene>
    <name evidence="1" type="ORF">IXB28_09160</name>
</gene>
<keyword evidence="2" id="KW-1185">Reference proteome</keyword>
<comment type="caution">
    <text evidence="1">The sequence shown here is derived from an EMBL/GenBank/DDBJ whole genome shotgun (WGS) entry which is preliminary data.</text>
</comment>
<dbReference type="SUPFAM" id="SSF53271">
    <property type="entry name" value="PRTase-like"/>
    <property type="match status" value="1"/>
</dbReference>
<dbReference type="PANTHER" id="PTHR47505:SF1">
    <property type="entry name" value="DNA UTILIZATION PROTEIN YHGH"/>
    <property type="match status" value="1"/>
</dbReference>
<dbReference type="InterPro" id="IPR029057">
    <property type="entry name" value="PRTase-like"/>
</dbReference>
<protein>
    <submittedName>
        <fullName evidence="1">ComF family protein</fullName>
    </submittedName>
</protein>
<dbReference type="Proteomes" id="UP001196661">
    <property type="component" value="Unassembled WGS sequence"/>
</dbReference>
<sequence>MSMSIISSTLSHLTKLFLSANCPLCQRSASKVLCSACHQQLLGCRQSAHGNGQPKPIQQRNTLDIFAWGHYQGLLKQALTQLKYGDQAELGLWLGLELGNYWRKHPASHRLQQASVVPIPLHQQRHQQRGYNQAALIAKGVCKATGLHFAEHGLMRTKNTQAMYSLGVEARQTNLHKAFRLGPKPPSPSKPIILIDDIYTTGTTALTAAETLRTEGYRVPAIMAVAQTKYVAPVVDRSKPDHGGQILKPRLIP</sequence>
<dbReference type="EMBL" id="JADOER010000007">
    <property type="protein sequence ID" value="MBT9312372.1"/>
    <property type="molecule type" value="Genomic_DNA"/>
</dbReference>
<dbReference type="RefSeq" id="WP_215618263.1">
    <property type="nucleotide sequence ID" value="NZ_JADOER010000007.1"/>
</dbReference>
<accession>A0ABS5Y3H7</accession>
<dbReference type="InterPro" id="IPR051910">
    <property type="entry name" value="ComF/GntX_DNA_util-trans"/>
</dbReference>
<dbReference type="Gene3D" id="3.40.50.2020">
    <property type="match status" value="1"/>
</dbReference>
<name>A0ABS5Y3H7_9CYAN</name>
<organism evidence="1 2">
    <name type="scientific">Leptothoe kymatousa TAU-MAC 1615</name>
    <dbReference type="NCBI Taxonomy" id="2364775"/>
    <lineage>
        <taxon>Bacteria</taxon>
        <taxon>Bacillati</taxon>
        <taxon>Cyanobacteriota</taxon>
        <taxon>Cyanophyceae</taxon>
        <taxon>Nodosilineales</taxon>
        <taxon>Cymatolegaceae</taxon>
        <taxon>Leptothoe</taxon>
        <taxon>Leptothoe kymatousa</taxon>
    </lineage>
</organism>
<proteinExistence type="predicted"/>
<dbReference type="PANTHER" id="PTHR47505">
    <property type="entry name" value="DNA UTILIZATION PROTEIN YHGH"/>
    <property type="match status" value="1"/>
</dbReference>
<reference evidence="1 2" key="1">
    <citation type="journal article" date="2021" name="Mar. Drugs">
        <title>Genome Reduction and Secondary Metabolism of the Marine Sponge-Associated Cyanobacterium Leptothoe.</title>
        <authorList>
            <person name="Konstantinou D."/>
            <person name="Popin R.V."/>
            <person name="Fewer D.P."/>
            <person name="Sivonen K."/>
            <person name="Gkelis S."/>
        </authorList>
    </citation>
    <scope>NUCLEOTIDE SEQUENCE [LARGE SCALE GENOMIC DNA]</scope>
    <source>
        <strain evidence="1 2">TAU-MAC 1615</strain>
    </source>
</reference>
<evidence type="ECO:0000313" key="1">
    <source>
        <dbReference type="EMBL" id="MBT9312372.1"/>
    </source>
</evidence>
<evidence type="ECO:0000313" key="2">
    <source>
        <dbReference type="Proteomes" id="UP001196661"/>
    </source>
</evidence>